<feature type="chain" id="PRO_5005285295" evidence="2">
    <location>
        <begin position="25"/>
        <end position="348"/>
    </location>
</feature>
<reference evidence="3 4" key="1">
    <citation type="journal article" date="2015" name="Genome Biol. Evol.">
        <title>Characterization of Three Mycobacterium spp. with Potential Use in Bioremediation by Genome Sequencing and Comparative Genomics.</title>
        <authorList>
            <person name="Das S."/>
            <person name="Pettersson B.M."/>
            <person name="Behra P.R."/>
            <person name="Ramesh M."/>
            <person name="Dasgupta S."/>
            <person name="Bhattacharya A."/>
            <person name="Kirsebom L.A."/>
        </authorList>
    </citation>
    <scope>NUCLEOTIDE SEQUENCE [LARGE SCALE GENOMIC DNA]</scope>
    <source>
        <strain evidence="3 4">DSM 44075</strain>
    </source>
</reference>
<evidence type="ECO:0000256" key="1">
    <source>
        <dbReference type="SAM" id="MobiDB-lite"/>
    </source>
</evidence>
<organism evidence="3 4">
    <name type="scientific">Mycolicibacterium obuense</name>
    <dbReference type="NCBI Taxonomy" id="1807"/>
    <lineage>
        <taxon>Bacteria</taxon>
        <taxon>Bacillati</taxon>
        <taxon>Actinomycetota</taxon>
        <taxon>Actinomycetes</taxon>
        <taxon>Mycobacteriales</taxon>
        <taxon>Mycobacteriaceae</taxon>
        <taxon>Mycolicibacterium</taxon>
    </lineage>
</organism>
<feature type="region of interest" description="Disordered" evidence="1">
    <location>
        <begin position="288"/>
        <end position="348"/>
    </location>
</feature>
<evidence type="ECO:0000256" key="2">
    <source>
        <dbReference type="SAM" id="SignalP"/>
    </source>
</evidence>
<feature type="compositionally biased region" description="Low complexity" evidence="1">
    <location>
        <begin position="301"/>
        <end position="319"/>
    </location>
</feature>
<dbReference type="Proteomes" id="UP000036313">
    <property type="component" value="Unassembled WGS sequence"/>
</dbReference>
<dbReference type="EMBL" id="JYNU01000009">
    <property type="protein sequence ID" value="KMO77731.1"/>
    <property type="molecule type" value="Genomic_DNA"/>
</dbReference>
<name>A0A0J6YZC9_9MYCO</name>
<feature type="signal peptide" evidence="2">
    <location>
        <begin position="1"/>
        <end position="24"/>
    </location>
</feature>
<proteinExistence type="predicted"/>
<evidence type="ECO:0000313" key="3">
    <source>
        <dbReference type="EMBL" id="KMO77731.1"/>
    </source>
</evidence>
<sequence precursor="true">MNKLIAAVPMVAAAALLSATPAVADVAYMTGLFGANVDYASIKAPTGQGCDPGAGCDLIPYANFSVNAASLRRGVQAIEDYVAAHPGENTIWTYSDSTDAAIEYLNTHPEDTTTQFYLLGAPSTPGNFSPFSFFSRHPTLADGVGANATFVLRQYDIVADVPAGTRNFARYNISQRVHRDGYNGLDLSNPAVSYTDPRTGSTTQYFLTYPLPLINPGWKTPEQIAAQDKALRPGIESQYYVPGKVQRPVVLPAPTYPAPSTTATATVDKAAATTDSPRGLRKVFAEMSERKQAAQSEKAGADAGAGKAADSGASTTADKPTAKKKPFAALRDKVSERKAKRAAAQSDD</sequence>
<dbReference type="AlphaFoldDB" id="A0A0J6YZC9"/>
<keyword evidence="2" id="KW-0732">Signal</keyword>
<dbReference type="PATRIC" id="fig|1807.14.peg.1646"/>
<gene>
    <name evidence="3" type="ORF">MOBUDSM44075_01637</name>
</gene>
<evidence type="ECO:0000313" key="4">
    <source>
        <dbReference type="Proteomes" id="UP000036313"/>
    </source>
</evidence>
<accession>A0A0J6YZC9</accession>
<protein>
    <submittedName>
        <fullName evidence="3">PE-PPE domain protein</fullName>
    </submittedName>
</protein>
<dbReference type="RefSeq" id="WP_131721993.1">
    <property type="nucleotide sequence ID" value="NZ_JYNU01000009.1"/>
</dbReference>
<comment type="caution">
    <text evidence="3">The sequence shown here is derived from an EMBL/GenBank/DDBJ whole genome shotgun (WGS) entry which is preliminary data.</text>
</comment>